<keyword evidence="2" id="KW-1133">Transmembrane helix</keyword>
<keyword evidence="4" id="KW-1185">Reference proteome</keyword>
<sequence>MATGFGGGEDFGGFQVLMFTQALAFLGYIPLLLTSNPLTSHPGPPGTCHAPNRSRGPTLVPRLKDQRQFALHTGYNDRPRTRGDAGQSQGWRATKPEDQEVGEDLFQRLTGNMMTPAGS</sequence>
<reference evidence="3 4" key="1">
    <citation type="journal article" date="2023" name="Sci. Data">
        <title>Genome assembly of the Korean intertidal mud-creeper Batillaria attramentaria.</title>
        <authorList>
            <person name="Patra A.K."/>
            <person name="Ho P.T."/>
            <person name="Jun S."/>
            <person name="Lee S.J."/>
            <person name="Kim Y."/>
            <person name="Won Y.J."/>
        </authorList>
    </citation>
    <scope>NUCLEOTIDE SEQUENCE [LARGE SCALE GENOMIC DNA]</scope>
    <source>
        <strain evidence="3">Wonlab-2016</strain>
    </source>
</reference>
<comment type="caution">
    <text evidence="3">The sequence shown here is derived from an EMBL/GenBank/DDBJ whole genome shotgun (WGS) entry which is preliminary data.</text>
</comment>
<dbReference type="EMBL" id="JACVVK020000240">
    <property type="protein sequence ID" value="KAK7482688.1"/>
    <property type="molecule type" value="Genomic_DNA"/>
</dbReference>
<name>A0ABD0K6E4_9CAEN</name>
<feature type="transmembrane region" description="Helical" evidence="2">
    <location>
        <begin position="12"/>
        <end position="33"/>
    </location>
</feature>
<evidence type="ECO:0000256" key="1">
    <source>
        <dbReference type="SAM" id="MobiDB-lite"/>
    </source>
</evidence>
<evidence type="ECO:0000313" key="4">
    <source>
        <dbReference type="Proteomes" id="UP001519460"/>
    </source>
</evidence>
<accession>A0ABD0K6E4</accession>
<keyword evidence="2" id="KW-0472">Membrane</keyword>
<keyword evidence="2" id="KW-0812">Transmembrane</keyword>
<evidence type="ECO:0000313" key="3">
    <source>
        <dbReference type="EMBL" id="KAK7482688.1"/>
    </source>
</evidence>
<feature type="region of interest" description="Disordered" evidence="1">
    <location>
        <begin position="36"/>
        <end position="101"/>
    </location>
</feature>
<dbReference type="Proteomes" id="UP001519460">
    <property type="component" value="Unassembled WGS sequence"/>
</dbReference>
<proteinExistence type="predicted"/>
<feature type="non-terminal residue" evidence="3">
    <location>
        <position position="119"/>
    </location>
</feature>
<evidence type="ECO:0000256" key="2">
    <source>
        <dbReference type="SAM" id="Phobius"/>
    </source>
</evidence>
<gene>
    <name evidence="3" type="ORF">BaRGS_00026097</name>
</gene>
<protein>
    <submittedName>
        <fullName evidence="3">Uncharacterized protein</fullName>
    </submittedName>
</protein>
<organism evidence="3 4">
    <name type="scientific">Batillaria attramentaria</name>
    <dbReference type="NCBI Taxonomy" id="370345"/>
    <lineage>
        <taxon>Eukaryota</taxon>
        <taxon>Metazoa</taxon>
        <taxon>Spiralia</taxon>
        <taxon>Lophotrochozoa</taxon>
        <taxon>Mollusca</taxon>
        <taxon>Gastropoda</taxon>
        <taxon>Caenogastropoda</taxon>
        <taxon>Sorbeoconcha</taxon>
        <taxon>Cerithioidea</taxon>
        <taxon>Batillariidae</taxon>
        <taxon>Batillaria</taxon>
    </lineage>
</organism>
<dbReference type="AlphaFoldDB" id="A0ABD0K6E4"/>